<dbReference type="Proteomes" id="UP001497512">
    <property type="component" value="Chromosome 5"/>
</dbReference>
<gene>
    <name evidence="1" type="ORF">CSSPTR1EN2_LOCUS17442</name>
</gene>
<evidence type="ECO:0000313" key="1">
    <source>
        <dbReference type="EMBL" id="CAK9225328.1"/>
    </source>
</evidence>
<dbReference type="EMBL" id="OZ019897">
    <property type="protein sequence ID" value="CAK9225328.1"/>
    <property type="molecule type" value="Genomic_DNA"/>
</dbReference>
<name>A0ABP0UNH1_9BRYO</name>
<organism evidence="1 2">
    <name type="scientific">Sphagnum troendelagicum</name>
    <dbReference type="NCBI Taxonomy" id="128251"/>
    <lineage>
        <taxon>Eukaryota</taxon>
        <taxon>Viridiplantae</taxon>
        <taxon>Streptophyta</taxon>
        <taxon>Embryophyta</taxon>
        <taxon>Bryophyta</taxon>
        <taxon>Sphagnophytina</taxon>
        <taxon>Sphagnopsida</taxon>
        <taxon>Sphagnales</taxon>
        <taxon>Sphagnaceae</taxon>
        <taxon>Sphagnum</taxon>
    </lineage>
</organism>
<keyword evidence="2" id="KW-1185">Reference proteome</keyword>
<proteinExistence type="predicted"/>
<protein>
    <submittedName>
        <fullName evidence="1">Uncharacterized protein</fullName>
    </submittedName>
</protein>
<reference evidence="1" key="1">
    <citation type="submission" date="2024-02" db="EMBL/GenBank/DDBJ databases">
        <authorList>
            <consortium name="ELIXIR-Norway"/>
            <consortium name="Elixir Norway"/>
        </authorList>
    </citation>
    <scope>NUCLEOTIDE SEQUENCE</scope>
</reference>
<evidence type="ECO:0000313" key="2">
    <source>
        <dbReference type="Proteomes" id="UP001497512"/>
    </source>
</evidence>
<accession>A0ABP0UNH1</accession>
<sequence>MSEVGGHEINLTMVDEVDKNGGEMKDVDIWQDTNCLALLEEGILLELIELEESKRPRKRAASYCSKEQKLFFKNLYVPRPEERRSLVLQMDEDLGHSGEQRLLSEICRRYF</sequence>